<proteinExistence type="predicted"/>
<organism evidence="2 3">
    <name type="scientific">Dreissena polymorpha</name>
    <name type="common">Zebra mussel</name>
    <name type="synonym">Mytilus polymorpha</name>
    <dbReference type="NCBI Taxonomy" id="45954"/>
    <lineage>
        <taxon>Eukaryota</taxon>
        <taxon>Metazoa</taxon>
        <taxon>Spiralia</taxon>
        <taxon>Lophotrochozoa</taxon>
        <taxon>Mollusca</taxon>
        <taxon>Bivalvia</taxon>
        <taxon>Autobranchia</taxon>
        <taxon>Heteroconchia</taxon>
        <taxon>Euheterodonta</taxon>
        <taxon>Imparidentia</taxon>
        <taxon>Neoheterodontei</taxon>
        <taxon>Myida</taxon>
        <taxon>Dreissenoidea</taxon>
        <taxon>Dreissenidae</taxon>
        <taxon>Dreissena</taxon>
    </lineage>
</organism>
<feature type="region of interest" description="Disordered" evidence="1">
    <location>
        <begin position="257"/>
        <end position="276"/>
    </location>
</feature>
<name>A0A9D4H0X9_DREPO</name>
<accession>A0A9D4H0X9</accession>
<evidence type="ECO:0000313" key="2">
    <source>
        <dbReference type="EMBL" id="KAH3826422.1"/>
    </source>
</evidence>
<reference evidence="2" key="2">
    <citation type="submission" date="2020-11" db="EMBL/GenBank/DDBJ databases">
        <authorList>
            <person name="McCartney M.A."/>
            <person name="Auch B."/>
            <person name="Kono T."/>
            <person name="Mallez S."/>
            <person name="Becker A."/>
            <person name="Gohl D.M."/>
            <person name="Silverstein K.A.T."/>
            <person name="Koren S."/>
            <person name="Bechman K.B."/>
            <person name="Herman A."/>
            <person name="Abrahante J.E."/>
            <person name="Garbe J."/>
        </authorList>
    </citation>
    <scope>NUCLEOTIDE SEQUENCE</scope>
    <source>
        <strain evidence="2">Duluth1</strain>
        <tissue evidence="2">Whole animal</tissue>
    </source>
</reference>
<comment type="caution">
    <text evidence="2">The sequence shown here is derived from an EMBL/GenBank/DDBJ whole genome shotgun (WGS) entry which is preliminary data.</text>
</comment>
<sequence>MDFLDQSDAEIGIMKEDDTAAKGKHEKEAEQKYLGLFDVHIDNLVPPTPKRTSRLLDLQHVKFLMDSFQSGFTNQLTILVGMVPERCDTTMLKTKGAVQVETLGGNHTREALQSLIRREQSKLSTVKDVRRFQQVYGIHLKMAQLDQNIWAMVEDVSESAIKITEKFFRPLVKLSDVEVKTCLEILKRLGLAEYNKKVKEFSPASSKKRKIEDGSTCEMEERNQYEDLLEKYNQMAKDFRASQDRCSLLENENSELKSQLAKQSTQDHKKTGKTTETIEEPIEAFWRFDDGREEWLPAKLIKRYANGDCSVQFSDGFSRIKSSWVRRVGDL</sequence>
<dbReference type="AlphaFoldDB" id="A0A9D4H0X9"/>
<evidence type="ECO:0000256" key="1">
    <source>
        <dbReference type="SAM" id="MobiDB-lite"/>
    </source>
</evidence>
<protein>
    <submittedName>
        <fullName evidence="2">Uncharacterized protein</fullName>
    </submittedName>
</protein>
<reference evidence="2" key="1">
    <citation type="journal article" date="2019" name="bioRxiv">
        <title>The Genome of the Zebra Mussel, Dreissena polymorpha: A Resource for Invasive Species Research.</title>
        <authorList>
            <person name="McCartney M.A."/>
            <person name="Auch B."/>
            <person name="Kono T."/>
            <person name="Mallez S."/>
            <person name="Zhang Y."/>
            <person name="Obille A."/>
            <person name="Becker A."/>
            <person name="Abrahante J.E."/>
            <person name="Garbe J."/>
            <person name="Badalamenti J.P."/>
            <person name="Herman A."/>
            <person name="Mangelson H."/>
            <person name="Liachko I."/>
            <person name="Sullivan S."/>
            <person name="Sone E.D."/>
            <person name="Koren S."/>
            <person name="Silverstein K.A.T."/>
            <person name="Beckman K.B."/>
            <person name="Gohl D.M."/>
        </authorList>
    </citation>
    <scope>NUCLEOTIDE SEQUENCE</scope>
    <source>
        <strain evidence="2">Duluth1</strain>
        <tissue evidence="2">Whole animal</tissue>
    </source>
</reference>
<gene>
    <name evidence="2" type="ORF">DPMN_128327</name>
</gene>
<dbReference type="Proteomes" id="UP000828390">
    <property type="component" value="Unassembled WGS sequence"/>
</dbReference>
<keyword evidence="3" id="KW-1185">Reference proteome</keyword>
<dbReference type="EMBL" id="JAIWYP010000005">
    <property type="protein sequence ID" value="KAH3826422.1"/>
    <property type="molecule type" value="Genomic_DNA"/>
</dbReference>
<evidence type="ECO:0000313" key="3">
    <source>
        <dbReference type="Proteomes" id="UP000828390"/>
    </source>
</evidence>